<feature type="transmembrane region" description="Helical" evidence="7">
    <location>
        <begin position="194"/>
        <end position="216"/>
    </location>
</feature>
<dbReference type="RefSeq" id="WP_146988025.1">
    <property type="nucleotide sequence ID" value="NZ_CP042392.1"/>
</dbReference>
<name>A0A5B8TCY3_9LACO</name>
<evidence type="ECO:0000256" key="7">
    <source>
        <dbReference type="SAM" id="Phobius"/>
    </source>
</evidence>
<dbReference type="PANTHER" id="PTHR40074">
    <property type="entry name" value="O-ACETYLTRANSFERASE WECH"/>
    <property type="match status" value="1"/>
</dbReference>
<keyword evidence="5 7" id="KW-1133">Transmembrane helix</keyword>
<evidence type="ECO:0000256" key="6">
    <source>
        <dbReference type="ARBA" id="ARBA00023136"/>
    </source>
</evidence>
<feature type="transmembrane region" description="Helical" evidence="7">
    <location>
        <begin position="228"/>
        <end position="246"/>
    </location>
</feature>
<protein>
    <submittedName>
        <fullName evidence="9">Acyltransferase</fullName>
    </submittedName>
</protein>
<evidence type="ECO:0000313" key="9">
    <source>
        <dbReference type="EMBL" id="QEA52267.1"/>
    </source>
</evidence>
<dbReference type="InterPro" id="IPR002656">
    <property type="entry name" value="Acyl_transf_3_dom"/>
</dbReference>
<comment type="similarity">
    <text evidence="2">Belongs to the acyltransferase 3 family.</text>
</comment>
<dbReference type="Pfam" id="PF01757">
    <property type="entry name" value="Acyl_transf_3"/>
    <property type="match status" value="1"/>
</dbReference>
<evidence type="ECO:0000256" key="2">
    <source>
        <dbReference type="ARBA" id="ARBA00007400"/>
    </source>
</evidence>
<feature type="transmembrane region" description="Helical" evidence="7">
    <location>
        <begin position="165"/>
        <end position="182"/>
    </location>
</feature>
<proteinExistence type="inferred from homology"/>
<accession>A0A5B8TCY3</accession>
<feature type="transmembrane region" description="Helical" evidence="7">
    <location>
        <begin position="88"/>
        <end position="105"/>
    </location>
</feature>
<dbReference type="EMBL" id="CP042392">
    <property type="protein sequence ID" value="QEA52267.1"/>
    <property type="molecule type" value="Genomic_DNA"/>
</dbReference>
<evidence type="ECO:0000256" key="3">
    <source>
        <dbReference type="ARBA" id="ARBA00022475"/>
    </source>
</evidence>
<dbReference type="GO" id="GO:0005886">
    <property type="term" value="C:plasma membrane"/>
    <property type="evidence" value="ECO:0007669"/>
    <property type="project" value="UniProtKB-SubCell"/>
</dbReference>
<evidence type="ECO:0000259" key="8">
    <source>
        <dbReference type="Pfam" id="PF01757"/>
    </source>
</evidence>
<keyword evidence="9" id="KW-0012">Acyltransferase</keyword>
<reference evidence="9 10" key="1">
    <citation type="submission" date="2019-06" db="EMBL/GenBank/DDBJ databases">
        <title>Genome analyses of bacteria isolated from kimchi.</title>
        <authorList>
            <person name="Lee S."/>
            <person name="Ahn S."/>
            <person name="Roh S."/>
        </authorList>
    </citation>
    <scope>NUCLEOTIDE SEQUENCE [LARGE SCALE GENOMIC DNA]</scope>
    <source>
        <strain evidence="9 10">CBA3616</strain>
    </source>
</reference>
<evidence type="ECO:0000313" key="10">
    <source>
        <dbReference type="Proteomes" id="UP000321772"/>
    </source>
</evidence>
<feature type="domain" description="Acyltransferase 3" evidence="8">
    <location>
        <begin position="15"/>
        <end position="345"/>
    </location>
</feature>
<feature type="transmembrane region" description="Helical" evidence="7">
    <location>
        <begin position="134"/>
        <end position="153"/>
    </location>
</feature>
<dbReference type="GO" id="GO:0009246">
    <property type="term" value="P:enterobacterial common antigen biosynthetic process"/>
    <property type="evidence" value="ECO:0007669"/>
    <property type="project" value="TreeGrafter"/>
</dbReference>
<dbReference type="AlphaFoldDB" id="A0A5B8TCY3"/>
<dbReference type="Proteomes" id="UP000321772">
    <property type="component" value="Chromosome"/>
</dbReference>
<dbReference type="PANTHER" id="PTHR40074:SF2">
    <property type="entry name" value="O-ACETYLTRANSFERASE WECH"/>
    <property type="match status" value="1"/>
</dbReference>
<evidence type="ECO:0000256" key="5">
    <source>
        <dbReference type="ARBA" id="ARBA00022989"/>
    </source>
</evidence>
<evidence type="ECO:0000256" key="1">
    <source>
        <dbReference type="ARBA" id="ARBA00004651"/>
    </source>
</evidence>
<organism evidence="9 10">
    <name type="scientific">Loigolactobacillus coryniformis</name>
    <dbReference type="NCBI Taxonomy" id="1610"/>
    <lineage>
        <taxon>Bacteria</taxon>
        <taxon>Bacillati</taxon>
        <taxon>Bacillota</taxon>
        <taxon>Bacilli</taxon>
        <taxon>Lactobacillales</taxon>
        <taxon>Lactobacillaceae</taxon>
        <taxon>Loigolactobacillus</taxon>
    </lineage>
</organism>
<evidence type="ECO:0000256" key="4">
    <source>
        <dbReference type="ARBA" id="ARBA00022692"/>
    </source>
</evidence>
<feature type="transmembrane region" description="Helical" evidence="7">
    <location>
        <begin position="266"/>
        <end position="284"/>
    </location>
</feature>
<feature type="transmembrane region" description="Helical" evidence="7">
    <location>
        <begin position="296"/>
        <end position="318"/>
    </location>
</feature>
<dbReference type="GO" id="GO:0016413">
    <property type="term" value="F:O-acetyltransferase activity"/>
    <property type="evidence" value="ECO:0007669"/>
    <property type="project" value="TreeGrafter"/>
</dbReference>
<keyword evidence="6 7" id="KW-0472">Membrane</keyword>
<feature type="transmembrane region" description="Helical" evidence="7">
    <location>
        <begin position="330"/>
        <end position="356"/>
    </location>
</feature>
<gene>
    <name evidence="9" type="ORF">FGL77_02310</name>
</gene>
<sequence length="372" mass="42620">MSKSKKLEINADIGDYLKLCACTAVMLQPILSLALTAHPAAGSQFGIGLIYNLVKFTAPAFIFGILYTTTRTTLNAQLTYGSYLNKQWHALFIPTIWWTFAYLLLMPNVQQVNKFHDLPSFLWHFINGNAAPHLWYNTMMLQFIILMPLFWAIGHWCGTNKKRGWITLGGTLLITAAWLLFYDTAIFQGPHAQSWYLFDRLFISFFIYGVGGVLAWQYRASFNRVLQKFWPILIVIFLASFYWTNYELHQFGTPVDLANAPYYKPSMTIYDLAVIGLIAALALFQIQRKLPFTAFVHKFAGFAYKAYLSNVFWSQLIWHLFGQQLTGQNILLGVILTYACTWCLSFASAFGLHALWQKVKALSRSDSRRLAE</sequence>
<keyword evidence="3" id="KW-1003">Cell membrane</keyword>
<keyword evidence="9" id="KW-0808">Transferase</keyword>
<keyword evidence="4 7" id="KW-0812">Transmembrane</keyword>
<feature type="transmembrane region" description="Helical" evidence="7">
    <location>
        <begin position="49"/>
        <end position="67"/>
    </location>
</feature>
<feature type="transmembrane region" description="Helical" evidence="7">
    <location>
        <begin position="16"/>
        <end position="37"/>
    </location>
</feature>
<comment type="subcellular location">
    <subcellularLocation>
        <location evidence="1">Cell membrane</location>
        <topology evidence="1">Multi-pass membrane protein</topology>
    </subcellularLocation>
</comment>